<keyword evidence="2" id="KW-0964">Secreted</keyword>
<keyword evidence="9" id="KW-1185">Reference proteome</keyword>
<proteinExistence type="predicted"/>
<evidence type="ECO:0000256" key="3">
    <source>
        <dbReference type="ARBA" id="ARBA00022729"/>
    </source>
</evidence>
<evidence type="ECO:0000256" key="1">
    <source>
        <dbReference type="ARBA" id="ARBA00022512"/>
    </source>
</evidence>
<organism evidence="8 9">
    <name type="scientific">Streptococcus lutetiensis 033</name>
    <dbReference type="NCBI Taxonomy" id="1076934"/>
    <lineage>
        <taxon>Bacteria</taxon>
        <taxon>Bacillati</taxon>
        <taxon>Bacillota</taxon>
        <taxon>Bacilli</taxon>
        <taxon>Lactobacillales</taxon>
        <taxon>Streptococcaceae</taxon>
        <taxon>Streptococcus</taxon>
    </lineage>
</organism>
<name>A0AB33AM12_9STRE</name>
<gene>
    <name evidence="8" type="ORF">KE3_0989</name>
</gene>
<keyword evidence="6" id="KW-1133">Transmembrane helix</keyword>
<evidence type="ECO:0000256" key="2">
    <source>
        <dbReference type="ARBA" id="ARBA00022525"/>
    </source>
</evidence>
<evidence type="ECO:0000256" key="4">
    <source>
        <dbReference type="ARBA" id="ARBA00023088"/>
    </source>
</evidence>
<keyword evidence="6" id="KW-0472">Membrane</keyword>
<keyword evidence="6" id="KW-0812">Transmembrane</keyword>
<dbReference type="PROSITE" id="PS50847">
    <property type="entry name" value="GRAM_POS_ANCHORING"/>
    <property type="match status" value="1"/>
</dbReference>
<dbReference type="Pfam" id="PF00746">
    <property type="entry name" value="Gram_pos_anchor"/>
    <property type="match status" value="1"/>
</dbReference>
<protein>
    <recommendedName>
        <fullName evidence="7">Gram-positive cocci surface proteins LPxTG domain-containing protein</fullName>
    </recommendedName>
</protein>
<reference evidence="8 9" key="1">
    <citation type="journal article" date="2013" name="BMC Microbiol.">
        <title>Dynamics of fecal microbial communities in children with diarrhea of unknown etiology and genomic analysis of associated Streptococcus lutetiensis.</title>
        <authorList>
            <person name="Jin D."/>
            <person name="Chen C."/>
            <person name="Li L."/>
            <person name="Lu S."/>
            <person name="Li Z."/>
            <person name="Zhou Z."/>
            <person name="Jing H."/>
            <person name="Xu Y."/>
            <person name="Du P."/>
            <person name="Wang H."/>
            <person name="Xiong Y."/>
            <person name="Zheng H."/>
            <person name="Bai X."/>
            <person name="Sun H."/>
            <person name="Wang L."/>
            <person name="Ye C."/>
            <person name="Gottschalk M."/>
            <person name="Xu J."/>
        </authorList>
    </citation>
    <scope>NUCLEOTIDE SEQUENCE [LARGE SCALE GENOMIC DNA]</scope>
    <source>
        <strain evidence="8 9">033</strain>
    </source>
</reference>
<feature type="transmembrane region" description="Helical" evidence="6">
    <location>
        <begin position="787"/>
        <end position="805"/>
    </location>
</feature>
<feature type="domain" description="Gram-positive cocci surface proteins LPxTG" evidence="7">
    <location>
        <begin position="776"/>
        <end position="811"/>
    </location>
</feature>
<accession>A0AB33AM12</accession>
<keyword evidence="1" id="KW-0134">Cell wall</keyword>
<keyword evidence="4" id="KW-0572">Peptidoglycan-anchor</keyword>
<dbReference type="EMBL" id="CP003025">
    <property type="protein sequence ID" value="AGS05479.1"/>
    <property type="molecule type" value="Genomic_DNA"/>
</dbReference>
<dbReference type="InterPro" id="IPR041237">
    <property type="entry name" value="BspA_v"/>
</dbReference>
<dbReference type="Gene3D" id="2.60.40.740">
    <property type="match status" value="1"/>
</dbReference>
<evidence type="ECO:0000256" key="5">
    <source>
        <dbReference type="SAM" id="Coils"/>
    </source>
</evidence>
<dbReference type="Proteomes" id="UP000015268">
    <property type="component" value="Chromosome"/>
</dbReference>
<evidence type="ECO:0000259" key="7">
    <source>
        <dbReference type="PROSITE" id="PS50847"/>
    </source>
</evidence>
<evidence type="ECO:0000313" key="8">
    <source>
        <dbReference type="EMBL" id="AGS05479.1"/>
    </source>
</evidence>
<dbReference type="KEGG" id="slu:KE3_0989"/>
<dbReference type="RefSeq" id="WP_020916753.1">
    <property type="nucleotide sequence ID" value="NC_021900.1"/>
</dbReference>
<dbReference type="AlphaFoldDB" id="A0AB33AM12"/>
<dbReference type="Pfam" id="PF18220">
    <property type="entry name" value="BspA_v"/>
    <property type="match status" value="1"/>
</dbReference>
<dbReference type="NCBIfam" id="TIGR03726">
    <property type="entry name" value="strep_RK_lipo"/>
    <property type="match status" value="1"/>
</dbReference>
<feature type="coiled-coil region" evidence="5">
    <location>
        <begin position="207"/>
        <end position="348"/>
    </location>
</feature>
<sequence length="811" mass="88442">MTTKQLSQSTVNGHGYFRKSKACGLVCGVVLATAFFGAHVSADEVTSSEPISIATEQEANQTIVAPENDKLSDAIQNATNSGVNITQDANQSVGNKEEANNDYNHQAEELDKITTEQDKINQENAQINKDNQALEEAQQNANQAAQNTNQNADKYHEQHGGTVTDTTIDYGDGTSTDDYHKGQQEAEKIDKENDKAVTDYLNEKAKYEAIVEQANALNNAISKAENDLTSKGVTVIKVNKVVHSLEELKQLLAQNEAAIASANKQVTLQLAIMKAYNDANDAYQNLNQQVSDAVTNHGGSISVDKVEINTGQSESDYQDYKATVEDLIAQNQQKLQEFLQKLEEFKTSSQVNVSTSVATQNVDNLTYGDSFMSGVINADGTFTFTHDMNDGDNSVAGILGTGTLTGKLNYTTVANGDGSITVKLSSIDLYSYQYTSNRLNHAVNQNLNFHVYTIDSVEIYSNLHNGNNSFTDVINRNILLNKVYTIAAGASTGDIGVLTIDDNWIYNTHGQAIVDFTNPNQLPIATLHSVKAPVNPPVVEVQAELVKASNPDKPELVLQKVNEAPDPQKTPLKNNLTASYHLNEYKIPLTTVKDVLNDNGISINNGTLQKEETGHYILEGAKVEAHGKDNLVKYDFEDYLDVKHDEYKGYHIYAMVPITLKDGTVIKSGADLQAYAQAIYDSITGRFYVTLNSDFLAQIAKDSDFQAKIDIKFVRIAAGDVYNDFVNHLAFQDDEGNVTEVPVPSNEVVTHTPEPEVPATPETPVEDVPVVQSSILPLTGDDTSSTSILASVAGILMILVGLVGVRKRKED</sequence>
<dbReference type="NCBIfam" id="TIGR01167">
    <property type="entry name" value="LPXTG_anchor"/>
    <property type="match status" value="1"/>
</dbReference>
<dbReference type="InterPro" id="IPR021197">
    <property type="entry name" value="Cross-wall-target_lipo_motif"/>
</dbReference>
<keyword evidence="3" id="KW-0732">Signal</keyword>
<keyword evidence="5" id="KW-0175">Coiled coil</keyword>
<evidence type="ECO:0000313" key="9">
    <source>
        <dbReference type="Proteomes" id="UP000015268"/>
    </source>
</evidence>
<dbReference type="InterPro" id="IPR019931">
    <property type="entry name" value="LPXTG_anchor"/>
</dbReference>
<feature type="coiled-coil region" evidence="5">
    <location>
        <begin position="96"/>
        <end position="158"/>
    </location>
</feature>
<evidence type="ECO:0000256" key="6">
    <source>
        <dbReference type="SAM" id="Phobius"/>
    </source>
</evidence>